<dbReference type="KEGG" id="vhl:BME96_15535"/>
<dbReference type="EMBL" id="CP017962">
    <property type="protein sequence ID" value="APC49518.1"/>
    <property type="molecule type" value="Genomic_DNA"/>
</dbReference>
<dbReference type="GeneID" id="71515824"/>
<accession>A0AAC9J2S3</accession>
<dbReference type="RefSeq" id="WP_060679338.1">
    <property type="nucleotide sequence ID" value="NZ_CP017962.1"/>
</dbReference>
<evidence type="ECO:0000313" key="2">
    <source>
        <dbReference type="Proteomes" id="UP000182945"/>
    </source>
</evidence>
<reference evidence="1 2" key="1">
    <citation type="submission" date="2016-11" db="EMBL/GenBank/DDBJ databases">
        <title>Complete genome sequencing of Virgibacillus halodenitrificans PDB-F2.</title>
        <authorList>
            <person name="Sun Z."/>
            <person name="Zhou Y."/>
            <person name="Li H."/>
        </authorList>
    </citation>
    <scope>NUCLEOTIDE SEQUENCE [LARGE SCALE GENOMIC DNA]</scope>
    <source>
        <strain evidence="1 2">PDB-F2</strain>
    </source>
</reference>
<sequence>MAAFSDRDDQLEVDRMINEGLGGGFIIHDYDVKRLEVYPRDTSLTKNSPQFQDRAQVIFPAGNELMESL</sequence>
<proteinExistence type="predicted"/>
<name>A0AAC9J2S3_VIRHA</name>
<gene>
    <name evidence="1" type="ORF">BME96_15535</name>
</gene>
<dbReference type="Proteomes" id="UP000182945">
    <property type="component" value="Chromosome"/>
</dbReference>
<organism evidence="1 2">
    <name type="scientific">Virgibacillus halodenitrificans</name>
    <name type="common">Bacillus halodenitrificans</name>
    <dbReference type="NCBI Taxonomy" id="1482"/>
    <lineage>
        <taxon>Bacteria</taxon>
        <taxon>Bacillati</taxon>
        <taxon>Bacillota</taxon>
        <taxon>Bacilli</taxon>
        <taxon>Bacillales</taxon>
        <taxon>Bacillaceae</taxon>
        <taxon>Virgibacillus</taxon>
    </lineage>
</organism>
<dbReference type="AlphaFoldDB" id="A0AAC9J2S3"/>
<protein>
    <submittedName>
        <fullName evidence="1">Uncharacterized protein</fullName>
    </submittedName>
</protein>
<evidence type="ECO:0000313" key="1">
    <source>
        <dbReference type="EMBL" id="APC49518.1"/>
    </source>
</evidence>